<organism evidence="1 2">
    <name type="scientific">Paxillus rubicundulus Ve08.2h10</name>
    <dbReference type="NCBI Taxonomy" id="930991"/>
    <lineage>
        <taxon>Eukaryota</taxon>
        <taxon>Fungi</taxon>
        <taxon>Dikarya</taxon>
        <taxon>Basidiomycota</taxon>
        <taxon>Agaricomycotina</taxon>
        <taxon>Agaricomycetes</taxon>
        <taxon>Agaricomycetidae</taxon>
        <taxon>Boletales</taxon>
        <taxon>Paxilineae</taxon>
        <taxon>Paxillaceae</taxon>
        <taxon>Paxillus</taxon>
    </lineage>
</organism>
<protein>
    <submittedName>
        <fullName evidence="1">Uncharacterized protein</fullName>
    </submittedName>
</protein>
<keyword evidence="2" id="KW-1185">Reference proteome</keyword>
<dbReference type="EMBL" id="KN825713">
    <property type="protein sequence ID" value="KIK81892.1"/>
    <property type="molecule type" value="Genomic_DNA"/>
</dbReference>
<proteinExistence type="predicted"/>
<dbReference type="AlphaFoldDB" id="A0A0D0CGR0"/>
<dbReference type="InParanoid" id="A0A0D0CGR0"/>
<name>A0A0D0CGR0_9AGAM</name>
<feature type="non-terminal residue" evidence="1">
    <location>
        <position position="1"/>
    </location>
</feature>
<gene>
    <name evidence="1" type="ORF">PAXRUDRAFT_101041</name>
</gene>
<evidence type="ECO:0000313" key="2">
    <source>
        <dbReference type="Proteomes" id="UP000054538"/>
    </source>
</evidence>
<sequence>EAYAVPDAECWKSTVEEELLNLNSNHVYKTIPILKGVTPMTSKPPVFHTKREHTRNVKCYK</sequence>
<evidence type="ECO:0000313" key="1">
    <source>
        <dbReference type="EMBL" id="KIK81892.1"/>
    </source>
</evidence>
<reference evidence="1 2" key="1">
    <citation type="submission" date="2014-04" db="EMBL/GenBank/DDBJ databases">
        <authorList>
            <consortium name="DOE Joint Genome Institute"/>
            <person name="Kuo A."/>
            <person name="Kohler A."/>
            <person name="Jargeat P."/>
            <person name="Nagy L.G."/>
            <person name="Floudas D."/>
            <person name="Copeland A."/>
            <person name="Barry K.W."/>
            <person name="Cichocki N."/>
            <person name="Veneault-Fourrey C."/>
            <person name="LaButti K."/>
            <person name="Lindquist E.A."/>
            <person name="Lipzen A."/>
            <person name="Lundell T."/>
            <person name="Morin E."/>
            <person name="Murat C."/>
            <person name="Sun H."/>
            <person name="Tunlid A."/>
            <person name="Henrissat B."/>
            <person name="Grigoriev I.V."/>
            <person name="Hibbett D.S."/>
            <person name="Martin F."/>
            <person name="Nordberg H.P."/>
            <person name="Cantor M.N."/>
            <person name="Hua S.X."/>
        </authorList>
    </citation>
    <scope>NUCLEOTIDE SEQUENCE [LARGE SCALE GENOMIC DNA]</scope>
    <source>
        <strain evidence="1 2">Ve08.2h10</strain>
    </source>
</reference>
<feature type="non-terminal residue" evidence="1">
    <location>
        <position position="61"/>
    </location>
</feature>
<accession>A0A0D0CGR0</accession>
<dbReference type="HOGENOM" id="CLU_191102_0_0_1"/>
<dbReference type="Proteomes" id="UP000054538">
    <property type="component" value="Unassembled WGS sequence"/>
</dbReference>
<reference evidence="2" key="2">
    <citation type="submission" date="2015-01" db="EMBL/GenBank/DDBJ databases">
        <title>Evolutionary Origins and Diversification of the Mycorrhizal Mutualists.</title>
        <authorList>
            <consortium name="DOE Joint Genome Institute"/>
            <consortium name="Mycorrhizal Genomics Consortium"/>
            <person name="Kohler A."/>
            <person name="Kuo A."/>
            <person name="Nagy L.G."/>
            <person name="Floudas D."/>
            <person name="Copeland A."/>
            <person name="Barry K.W."/>
            <person name="Cichocki N."/>
            <person name="Veneault-Fourrey C."/>
            <person name="LaButti K."/>
            <person name="Lindquist E.A."/>
            <person name="Lipzen A."/>
            <person name="Lundell T."/>
            <person name="Morin E."/>
            <person name="Murat C."/>
            <person name="Riley R."/>
            <person name="Ohm R."/>
            <person name="Sun H."/>
            <person name="Tunlid A."/>
            <person name="Henrissat B."/>
            <person name="Grigoriev I.V."/>
            <person name="Hibbett D.S."/>
            <person name="Martin F."/>
        </authorList>
    </citation>
    <scope>NUCLEOTIDE SEQUENCE [LARGE SCALE GENOMIC DNA]</scope>
    <source>
        <strain evidence="2">Ve08.2h10</strain>
    </source>
</reference>